<reference evidence="1 2" key="1">
    <citation type="journal article" date="2019" name="Int. J. Syst. Evol. Microbiol.">
        <title>The Global Catalogue of Microorganisms (GCM) 10K type strain sequencing project: providing services to taxonomists for standard genome sequencing and annotation.</title>
        <authorList>
            <consortium name="The Broad Institute Genomics Platform"/>
            <consortium name="The Broad Institute Genome Sequencing Center for Infectious Disease"/>
            <person name="Wu L."/>
            <person name="Ma J."/>
        </authorList>
    </citation>
    <scope>NUCLEOTIDE SEQUENCE [LARGE SCALE GENOMIC DNA]</scope>
    <source>
        <strain evidence="1 2">JCM 6305</strain>
    </source>
</reference>
<proteinExistence type="predicted"/>
<organism evidence="1 2">
    <name type="scientific">Streptomyces macrosporus</name>
    <dbReference type="NCBI Taxonomy" id="44032"/>
    <lineage>
        <taxon>Bacteria</taxon>
        <taxon>Bacillati</taxon>
        <taxon>Actinomycetota</taxon>
        <taxon>Actinomycetes</taxon>
        <taxon>Kitasatosporales</taxon>
        <taxon>Streptomycetaceae</taxon>
        <taxon>Streptomyces</taxon>
    </lineage>
</organism>
<gene>
    <name evidence="1" type="ORF">GCM10010405_58090</name>
</gene>
<name>A0ABN3KPV9_9ACTN</name>
<evidence type="ECO:0000313" key="1">
    <source>
        <dbReference type="EMBL" id="GAA2465968.1"/>
    </source>
</evidence>
<keyword evidence="2" id="KW-1185">Reference proteome</keyword>
<accession>A0ABN3KPV9</accession>
<protein>
    <submittedName>
        <fullName evidence="1">Uncharacterized protein</fullName>
    </submittedName>
</protein>
<dbReference type="EMBL" id="BAAASZ010000051">
    <property type="protein sequence ID" value="GAA2465968.1"/>
    <property type="molecule type" value="Genomic_DNA"/>
</dbReference>
<sequence>MACGATLPRTVRVEGGRVGADRATDRASAAWARGNVPKSPGNTVCVEPALGKRAQYHCTPKPRPCTWAFTGRRRAEGPARTALEGSRAGRAGYCAQHGDV</sequence>
<evidence type="ECO:0000313" key="2">
    <source>
        <dbReference type="Proteomes" id="UP001501638"/>
    </source>
</evidence>
<comment type="caution">
    <text evidence="1">The sequence shown here is derived from an EMBL/GenBank/DDBJ whole genome shotgun (WGS) entry which is preliminary data.</text>
</comment>
<dbReference type="Proteomes" id="UP001501638">
    <property type="component" value="Unassembled WGS sequence"/>
</dbReference>